<evidence type="ECO:0000313" key="2">
    <source>
        <dbReference type="EMBL" id="KDQ11943.1"/>
    </source>
</evidence>
<feature type="compositionally biased region" description="Basic residues" evidence="1">
    <location>
        <begin position="75"/>
        <end position="87"/>
    </location>
</feature>
<dbReference type="AlphaFoldDB" id="A0A067M844"/>
<dbReference type="EMBL" id="KL198054">
    <property type="protein sequence ID" value="KDQ11943.1"/>
    <property type="molecule type" value="Genomic_DNA"/>
</dbReference>
<name>A0A067M844_BOTB1</name>
<keyword evidence="3" id="KW-1185">Reference proteome</keyword>
<dbReference type="HOGENOM" id="CLU_2157972_0_0_1"/>
<protein>
    <submittedName>
        <fullName evidence="2">Uncharacterized protein</fullName>
    </submittedName>
</protein>
<sequence>MRVRVRVRSMIINISTCLHTIGPNRVKRQKIPKWVEKKIPKWDEGKGSRINGSKAKDPEMGRKQRIPNWVEEKKKEKKNKTKTKSRQKNTMIPARSKKVSKNIKGLILIVT</sequence>
<gene>
    <name evidence="2" type="ORF">BOTBODRAFT_432521</name>
</gene>
<feature type="compositionally biased region" description="Basic and acidic residues" evidence="1">
    <location>
        <begin position="37"/>
        <end position="47"/>
    </location>
</feature>
<organism evidence="2 3">
    <name type="scientific">Botryobasidium botryosum (strain FD-172 SS1)</name>
    <dbReference type="NCBI Taxonomy" id="930990"/>
    <lineage>
        <taxon>Eukaryota</taxon>
        <taxon>Fungi</taxon>
        <taxon>Dikarya</taxon>
        <taxon>Basidiomycota</taxon>
        <taxon>Agaricomycotina</taxon>
        <taxon>Agaricomycetes</taxon>
        <taxon>Cantharellales</taxon>
        <taxon>Botryobasidiaceae</taxon>
        <taxon>Botryobasidium</taxon>
    </lineage>
</organism>
<reference evidence="3" key="1">
    <citation type="journal article" date="2014" name="Proc. Natl. Acad. Sci. U.S.A.">
        <title>Extensive sampling of basidiomycete genomes demonstrates inadequacy of the white-rot/brown-rot paradigm for wood decay fungi.</title>
        <authorList>
            <person name="Riley R."/>
            <person name="Salamov A.A."/>
            <person name="Brown D.W."/>
            <person name="Nagy L.G."/>
            <person name="Floudas D."/>
            <person name="Held B.W."/>
            <person name="Levasseur A."/>
            <person name="Lombard V."/>
            <person name="Morin E."/>
            <person name="Otillar R."/>
            <person name="Lindquist E.A."/>
            <person name="Sun H."/>
            <person name="LaButti K.M."/>
            <person name="Schmutz J."/>
            <person name="Jabbour D."/>
            <person name="Luo H."/>
            <person name="Baker S.E."/>
            <person name="Pisabarro A.G."/>
            <person name="Walton J.D."/>
            <person name="Blanchette R.A."/>
            <person name="Henrissat B."/>
            <person name="Martin F."/>
            <person name="Cullen D."/>
            <person name="Hibbett D.S."/>
            <person name="Grigoriev I.V."/>
        </authorList>
    </citation>
    <scope>NUCLEOTIDE SEQUENCE [LARGE SCALE GENOMIC DNA]</scope>
    <source>
        <strain evidence="3">FD-172 SS1</strain>
    </source>
</reference>
<evidence type="ECO:0000313" key="3">
    <source>
        <dbReference type="Proteomes" id="UP000027195"/>
    </source>
</evidence>
<proteinExistence type="predicted"/>
<evidence type="ECO:0000256" key="1">
    <source>
        <dbReference type="SAM" id="MobiDB-lite"/>
    </source>
</evidence>
<dbReference type="Proteomes" id="UP000027195">
    <property type="component" value="Unassembled WGS sequence"/>
</dbReference>
<feature type="region of interest" description="Disordered" evidence="1">
    <location>
        <begin position="37"/>
        <end position="97"/>
    </location>
</feature>
<accession>A0A067M844</accession>
<dbReference type="InParanoid" id="A0A067M844"/>